<reference evidence="3" key="1">
    <citation type="submission" date="2011-05" db="EMBL/GenBank/DDBJ databases">
        <authorList>
            <person name="Richards S.R."/>
            <person name="Qu J."/>
            <person name="Jiang H."/>
            <person name="Jhangiani S.N."/>
            <person name="Agravi P."/>
            <person name="Goodspeed R."/>
            <person name="Gross S."/>
            <person name="Mandapat C."/>
            <person name="Jackson L."/>
            <person name="Mathew T."/>
            <person name="Pu L."/>
            <person name="Thornton R."/>
            <person name="Saada N."/>
            <person name="Wilczek-Boney K.B."/>
            <person name="Lee S."/>
            <person name="Kovar C."/>
            <person name="Wu Y."/>
            <person name="Scherer S.E."/>
            <person name="Worley K.C."/>
            <person name="Muzny D.M."/>
            <person name="Gibbs R."/>
        </authorList>
    </citation>
    <scope>NUCLEOTIDE SEQUENCE</scope>
    <source>
        <strain evidence="3">Brora</strain>
    </source>
</reference>
<dbReference type="Gene3D" id="3.40.570.10">
    <property type="entry name" value="Extracellular Endonuclease, subunit A"/>
    <property type="match status" value="1"/>
</dbReference>
<dbReference type="HOGENOM" id="CLU_592280_0_0_1"/>
<name>T1IHY3_STRMM</name>
<feature type="domain" description="ENPP1-3/EXOG-like endonuclease/phosphodiesterase" evidence="1">
    <location>
        <begin position="121"/>
        <end position="316"/>
    </location>
</feature>
<dbReference type="GO" id="GO:0016787">
    <property type="term" value="F:hydrolase activity"/>
    <property type="evidence" value="ECO:0007669"/>
    <property type="project" value="InterPro"/>
</dbReference>
<dbReference type="SMART" id="SM00477">
    <property type="entry name" value="NUC"/>
    <property type="match status" value="1"/>
</dbReference>
<evidence type="ECO:0000313" key="3">
    <source>
        <dbReference type="Proteomes" id="UP000014500"/>
    </source>
</evidence>
<protein>
    <recommendedName>
        <fullName evidence="1">ENPP1-3/EXOG-like endonuclease/phosphodiesterase domain-containing protein</fullName>
    </recommendedName>
</protein>
<dbReference type="InterPro" id="IPR001604">
    <property type="entry name" value="Endo_G_ENPP1-like_dom"/>
</dbReference>
<dbReference type="SUPFAM" id="SSF54060">
    <property type="entry name" value="His-Me finger endonucleases"/>
    <property type="match status" value="1"/>
</dbReference>
<organism evidence="2 3">
    <name type="scientific">Strigamia maritima</name>
    <name type="common">European centipede</name>
    <name type="synonym">Geophilus maritimus</name>
    <dbReference type="NCBI Taxonomy" id="126957"/>
    <lineage>
        <taxon>Eukaryota</taxon>
        <taxon>Metazoa</taxon>
        <taxon>Ecdysozoa</taxon>
        <taxon>Arthropoda</taxon>
        <taxon>Myriapoda</taxon>
        <taxon>Chilopoda</taxon>
        <taxon>Pleurostigmophora</taxon>
        <taxon>Geophilomorpha</taxon>
        <taxon>Linotaeniidae</taxon>
        <taxon>Strigamia</taxon>
    </lineage>
</organism>
<accession>T1IHY3</accession>
<evidence type="ECO:0000313" key="2">
    <source>
        <dbReference type="EnsemblMetazoa" id="SMAR000463-PA"/>
    </source>
</evidence>
<dbReference type="AlphaFoldDB" id="T1IHY3"/>
<sequence>MRYLTTTAIALSGYLQKWRHSNLFKVNAQPSHPRDEDEETECLHPAKRVKYEFNSPEKAEYKPPSLQECLDERKRNIAKAAAINREIFAKHANFGTQNLNYQYGGAIFPHPKVAKRFLIEYDDFILCYDNTTRVPCWTLEEITGESGELSMMAKPRPYDREESWVPHEFRTGLRHYQYAFDMIKLQHLAEFDIHPEGVGDPCVYTNVVAQRIEDNDHSVRTLWDEFRCYEVYLSSMYKSVFILTGTLFLPKERDGCKRTVRTVQYDLLERRLIAIPTNFFKTQIFKIVKQNSLLQQTIDTIITYSICVDYCHEVEDWGRTRVVGLQNSAPESFQVKFWSAALQLVKALRLRAPPPFVVGMPTTTTSAKALPYNSFMQLYKCIHYGFAMFIRIIGSWKVKKFRRCGPARRSDIKLVQWCDHFMNLLKGTDTVNTKVKRCPVAEELISRETQSWIGILPMTLMN</sequence>
<dbReference type="InterPro" id="IPR044929">
    <property type="entry name" value="DNA/RNA_non-sp_Endonuclease_sf"/>
</dbReference>
<dbReference type="Proteomes" id="UP000014500">
    <property type="component" value="Unassembled WGS sequence"/>
</dbReference>
<keyword evidence="3" id="KW-1185">Reference proteome</keyword>
<dbReference type="PhylomeDB" id="T1IHY3"/>
<dbReference type="InterPro" id="IPR020821">
    <property type="entry name" value="ENPP1-3/EXOG-like_nuc-like"/>
</dbReference>
<dbReference type="eggNOG" id="KOG3721">
    <property type="taxonomic scope" value="Eukaryota"/>
</dbReference>
<reference evidence="2" key="2">
    <citation type="submission" date="2015-02" db="UniProtKB">
        <authorList>
            <consortium name="EnsemblMetazoa"/>
        </authorList>
    </citation>
    <scope>IDENTIFICATION</scope>
</reference>
<dbReference type="GO" id="GO:0003676">
    <property type="term" value="F:nucleic acid binding"/>
    <property type="evidence" value="ECO:0007669"/>
    <property type="project" value="InterPro"/>
</dbReference>
<evidence type="ECO:0000259" key="1">
    <source>
        <dbReference type="SMART" id="SM00477"/>
    </source>
</evidence>
<proteinExistence type="predicted"/>
<dbReference type="EMBL" id="JH430051">
    <property type="status" value="NOT_ANNOTATED_CDS"/>
    <property type="molecule type" value="Genomic_DNA"/>
</dbReference>
<dbReference type="EnsemblMetazoa" id="SMAR000463-RA">
    <property type="protein sequence ID" value="SMAR000463-PA"/>
    <property type="gene ID" value="SMAR000463"/>
</dbReference>
<dbReference type="InterPro" id="IPR044925">
    <property type="entry name" value="His-Me_finger_sf"/>
</dbReference>
<dbReference type="GO" id="GO:0046872">
    <property type="term" value="F:metal ion binding"/>
    <property type="evidence" value="ECO:0007669"/>
    <property type="project" value="InterPro"/>
</dbReference>
<dbReference type="Pfam" id="PF01223">
    <property type="entry name" value="Endonuclease_NS"/>
    <property type="match status" value="1"/>
</dbReference>